<reference evidence="3" key="1">
    <citation type="submission" date="2020-11" db="EMBL/GenBank/DDBJ databases">
        <authorList>
            <consortium name="DOE Joint Genome Institute"/>
            <person name="Ahrendt S."/>
            <person name="Riley R."/>
            <person name="Andreopoulos W."/>
            <person name="Labutti K."/>
            <person name="Pangilinan J."/>
            <person name="Ruiz-Duenas F.J."/>
            <person name="Barrasa J.M."/>
            <person name="Sanchez-Garcia M."/>
            <person name="Camarero S."/>
            <person name="Miyauchi S."/>
            <person name="Serrano A."/>
            <person name="Linde D."/>
            <person name="Babiker R."/>
            <person name="Drula E."/>
            <person name="Ayuso-Fernandez I."/>
            <person name="Pacheco R."/>
            <person name="Padilla G."/>
            <person name="Ferreira P."/>
            <person name="Barriuso J."/>
            <person name="Kellner H."/>
            <person name="Castanera R."/>
            <person name="Alfaro M."/>
            <person name="Ramirez L."/>
            <person name="Pisabarro A.G."/>
            <person name="Kuo A."/>
            <person name="Tritt A."/>
            <person name="Lipzen A."/>
            <person name="He G."/>
            <person name="Yan M."/>
            <person name="Ng V."/>
            <person name="Cullen D."/>
            <person name="Martin F."/>
            <person name="Rosso M.-N."/>
            <person name="Henrissat B."/>
            <person name="Hibbett D."/>
            <person name="Martinez A.T."/>
            <person name="Grigoriev I.V."/>
        </authorList>
    </citation>
    <scope>NUCLEOTIDE SEQUENCE</scope>
    <source>
        <strain evidence="3">CBS 247.69</strain>
    </source>
</reference>
<dbReference type="InterPro" id="IPR045340">
    <property type="entry name" value="DUF6533"/>
</dbReference>
<gene>
    <name evidence="3" type="ORF">BDZ94DRAFT_1248648</name>
</gene>
<accession>A0A9P5YEZ3</accession>
<feature type="transmembrane region" description="Helical" evidence="1">
    <location>
        <begin position="115"/>
        <end position="135"/>
    </location>
</feature>
<protein>
    <recommendedName>
        <fullName evidence="2">DUF6533 domain-containing protein</fullName>
    </recommendedName>
</protein>
<keyword evidence="1" id="KW-1133">Transmembrane helix</keyword>
<dbReference type="AlphaFoldDB" id="A0A9P5YEZ3"/>
<keyword evidence="4" id="KW-1185">Reference proteome</keyword>
<feature type="domain" description="DUF6533" evidence="2">
    <location>
        <begin position="7"/>
        <end position="51"/>
    </location>
</feature>
<evidence type="ECO:0000313" key="4">
    <source>
        <dbReference type="Proteomes" id="UP000807353"/>
    </source>
</evidence>
<dbReference type="OrthoDB" id="3020506at2759"/>
<keyword evidence="1" id="KW-0472">Membrane</keyword>
<name>A0A9P5YEZ3_9AGAR</name>
<dbReference type="Pfam" id="PF20151">
    <property type="entry name" value="DUF6533"/>
    <property type="match status" value="1"/>
</dbReference>
<organism evidence="3 4">
    <name type="scientific">Collybia nuda</name>
    <dbReference type="NCBI Taxonomy" id="64659"/>
    <lineage>
        <taxon>Eukaryota</taxon>
        <taxon>Fungi</taxon>
        <taxon>Dikarya</taxon>
        <taxon>Basidiomycota</taxon>
        <taxon>Agaricomycotina</taxon>
        <taxon>Agaricomycetes</taxon>
        <taxon>Agaricomycetidae</taxon>
        <taxon>Agaricales</taxon>
        <taxon>Tricholomatineae</taxon>
        <taxon>Clitocybaceae</taxon>
        <taxon>Collybia</taxon>
    </lineage>
</organism>
<comment type="caution">
    <text evidence="3">The sequence shown here is derived from an EMBL/GenBank/DDBJ whole genome shotgun (WGS) entry which is preliminary data.</text>
</comment>
<feature type="transmembrane region" description="Helical" evidence="1">
    <location>
        <begin position="76"/>
        <end position="103"/>
    </location>
</feature>
<evidence type="ECO:0000256" key="1">
    <source>
        <dbReference type="SAM" id="Phobius"/>
    </source>
</evidence>
<sequence>MYLLKCLTYSSLAFHIWEWLSNFSFEIRHIWRLRKSSIVKWQYLWSRYLGMAAQIADTIATRYIHSHYIVPRTFCVGWYLVQLIISQGLLASLEISLVMRLYALSDSSNRLRVGLFTLVAVENIIVMVGGVLSILEVELEAACLPREPTIHIIIISVTLGVTQMILWGLTIQHSWRKKVALTSLVMRDGSWVFAVVSIILVGTNANTFARTRTHKPVVNPFSTFVAAMASLNCRIIVNLEGMSRKRANATSMFELTSFVDTEFVDPPDVFPDQPNYPSRETEITAVENY</sequence>
<proteinExistence type="predicted"/>
<feature type="transmembrane region" description="Helical" evidence="1">
    <location>
        <begin position="190"/>
        <end position="209"/>
    </location>
</feature>
<keyword evidence="1" id="KW-0812">Transmembrane</keyword>
<evidence type="ECO:0000259" key="2">
    <source>
        <dbReference type="Pfam" id="PF20151"/>
    </source>
</evidence>
<evidence type="ECO:0000313" key="3">
    <source>
        <dbReference type="EMBL" id="KAF9467652.1"/>
    </source>
</evidence>
<feature type="transmembrane region" description="Helical" evidence="1">
    <location>
        <begin position="150"/>
        <end position="169"/>
    </location>
</feature>
<dbReference type="Proteomes" id="UP000807353">
    <property type="component" value="Unassembled WGS sequence"/>
</dbReference>
<dbReference type="EMBL" id="MU150236">
    <property type="protein sequence ID" value="KAF9467652.1"/>
    <property type="molecule type" value="Genomic_DNA"/>
</dbReference>